<dbReference type="InterPro" id="IPR027417">
    <property type="entry name" value="P-loop_NTPase"/>
</dbReference>
<dbReference type="PANTHER" id="PTHR16305">
    <property type="entry name" value="TESTICULAR SOLUBLE ADENYLYL CYCLASE"/>
    <property type="match status" value="1"/>
</dbReference>
<dbReference type="AlphaFoldDB" id="A0A4R0PBG3"/>
<dbReference type="InterPro" id="IPR041664">
    <property type="entry name" value="AAA_16"/>
</dbReference>
<protein>
    <submittedName>
        <fullName evidence="4">Transcriptional regulator</fullName>
    </submittedName>
</protein>
<dbReference type="InterPro" id="IPR011990">
    <property type="entry name" value="TPR-like_helical_dom_sf"/>
</dbReference>
<evidence type="ECO:0000256" key="1">
    <source>
        <dbReference type="ARBA" id="ARBA00022741"/>
    </source>
</evidence>
<evidence type="ECO:0000259" key="3">
    <source>
        <dbReference type="SMART" id="SM01043"/>
    </source>
</evidence>
<dbReference type="EMBL" id="SJST01000003">
    <property type="protein sequence ID" value="TCD14602.1"/>
    <property type="molecule type" value="Genomic_DNA"/>
</dbReference>
<evidence type="ECO:0000256" key="2">
    <source>
        <dbReference type="ARBA" id="ARBA00022840"/>
    </source>
</evidence>
<dbReference type="GO" id="GO:0005737">
    <property type="term" value="C:cytoplasm"/>
    <property type="evidence" value="ECO:0007669"/>
    <property type="project" value="TreeGrafter"/>
</dbReference>
<name>A0A4R0PBG3_9HYPH</name>
<dbReference type="SUPFAM" id="SSF52540">
    <property type="entry name" value="P-loop containing nucleoside triphosphate hydrolases"/>
    <property type="match status" value="1"/>
</dbReference>
<gene>
    <name evidence="4" type="ORF">E0D97_08810</name>
</gene>
<reference evidence="4 5" key="1">
    <citation type="journal article" date="2015" name="Antonie Van Leeuwenhoek">
        <title>Oricola cellulosilytica gen. nov., sp. nov., a cellulose-degrading bacterium of the family Phyllobacteriaceae isolated from surface seashore water, and emended descriptions of Mesorhizobium loti and Phyllobacterium myrsinacearum.</title>
        <authorList>
            <person name="Hameed A."/>
            <person name="Shahina M."/>
            <person name="Lai W.A."/>
            <person name="Lin S.Y."/>
            <person name="Young L.S."/>
            <person name="Liu Y.C."/>
            <person name="Hsu Y.H."/>
            <person name="Young C.C."/>
        </authorList>
    </citation>
    <scope>NUCLEOTIDE SEQUENCE [LARGE SCALE GENOMIC DNA]</scope>
    <source>
        <strain evidence="4 5">KCTC 52183</strain>
    </source>
</reference>
<keyword evidence="5" id="KW-1185">Reference proteome</keyword>
<dbReference type="Proteomes" id="UP000291301">
    <property type="component" value="Unassembled WGS sequence"/>
</dbReference>
<dbReference type="OrthoDB" id="9785312at2"/>
<dbReference type="Gene3D" id="3.40.50.300">
    <property type="entry name" value="P-loop containing nucleotide triphosphate hydrolases"/>
    <property type="match status" value="1"/>
</dbReference>
<sequence length="1069" mass="117924">MQERGERTSIDSSLRSGGGGAVRLRVRLLGAAEVILDGRRLREFNSPRLQRFLAMIALRREPHERSRLAFVLWPESSERQAHTNLRKLIHEFRRALPGVEDFIEIEKKTVRWLPTAPSEVDVLSFRDAIASGDFEQASRLYHGDLLPSCYDDWVLQEREELRAEALGVHRRLAKAAAERDDHRAAIRHAEAVNDLDAADEAAIRILMQAHLALGDRAAALRAYQRYADTLRRELAIEPGEDLVALCDVFRGDPSDRDRPRVSDQDVPPFVGRDQEWRAVLEAWRTSRAGRAHLALLTGVPGIGKSRLAQELGRQAQSGGHEVATARAYEAAGRLPWGPVVDLLRSAGIQQRIRAVGQVWTAELTRLLPELGSAIGQPPNGVARRHRLFDAVCQAIAVHDKAQVLIIDDLQWCDTETIELIGYLLRAYPQTPVLIVGTVRWEELPDRHPLPGLVDALERDQAVTVITIDALDQASTAALAAELQSVEEIDPGLADRLWSETEGNPLFVVETIQAGISSAGAQGVLTPTMRSVLRARLGQLTNGAQNLAEVAAIFGRSFSAHAIVTAMGVGEQAIADQLDELWRRRIVIERGQGYDFSHDKLREVALEMINPARRRRLHRVVANALVREHREDPTAVSAQLAAHYDQAGMVEQAIAAYRTAGARAVAMSGLDEAVAMYRRALALLAELQASPDRDAIELDIRIALGSPLVAIKGYGAESSHRLYERAQSICRKLGVPIAPPILRGLGLARLQGCRFDASSDFAKALIDHESGDQVAGTEGRYLMGVSAFWQGDLGKSHRFLEAAIEHYDTARREEHLALYAQDPRAVCLVRLGLSTLWSGDPARAEAMARSARELADELDHLMTSAYVITYGAILAAVAGDFIRLEDILTHADRVWSRLSERYLRVVLDALRAWLDVRAGSDAGIGKILQSVERSRIEGENLHLSFTLLLLAMARGLRDELHEGRAATRDALAWSERCNQRYLVAELLRVDGELAYGLGETDHALSSLRQAVDVSRTQGAQWLRLKALHSLALRFPDPEVQAELAALADQLPSGQDLPAFRAATAFLRGTG</sequence>
<dbReference type="GO" id="GO:0004016">
    <property type="term" value="F:adenylate cyclase activity"/>
    <property type="evidence" value="ECO:0007669"/>
    <property type="project" value="TreeGrafter"/>
</dbReference>
<dbReference type="InterPro" id="IPR036388">
    <property type="entry name" value="WH-like_DNA-bd_sf"/>
</dbReference>
<feature type="domain" description="Bacterial transcriptional activator" evidence="3">
    <location>
        <begin position="120"/>
        <end position="250"/>
    </location>
</feature>
<evidence type="ECO:0000313" key="4">
    <source>
        <dbReference type="EMBL" id="TCD14602.1"/>
    </source>
</evidence>
<dbReference type="Pfam" id="PF03704">
    <property type="entry name" value="BTAD"/>
    <property type="match status" value="1"/>
</dbReference>
<keyword evidence="2" id="KW-0067">ATP-binding</keyword>
<evidence type="ECO:0000313" key="5">
    <source>
        <dbReference type="Proteomes" id="UP000291301"/>
    </source>
</evidence>
<dbReference type="InterPro" id="IPR005158">
    <property type="entry name" value="BTAD"/>
</dbReference>
<dbReference type="Gene3D" id="1.10.10.10">
    <property type="entry name" value="Winged helix-like DNA-binding domain superfamily/Winged helix DNA-binding domain"/>
    <property type="match status" value="1"/>
</dbReference>
<dbReference type="GO" id="GO:0005524">
    <property type="term" value="F:ATP binding"/>
    <property type="evidence" value="ECO:0007669"/>
    <property type="project" value="UniProtKB-KW"/>
</dbReference>
<dbReference type="Gene3D" id="1.25.40.10">
    <property type="entry name" value="Tetratricopeptide repeat domain"/>
    <property type="match status" value="2"/>
</dbReference>
<organism evidence="4 5">
    <name type="scientific">Oricola cellulosilytica</name>
    <dbReference type="NCBI Taxonomy" id="1429082"/>
    <lineage>
        <taxon>Bacteria</taxon>
        <taxon>Pseudomonadati</taxon>
        <taxon>Pseudomonadota</taxon>
        <taxon>Alphaproteobacteria</taxon>
        <taxon>Hyphomicrobiales</taxon>
        <taxon>Ahrensiaceae</taxon>
        <taxon>Oricola</taxon>
    </lineage>
</organism>
<proteinExistence type="predicted"/>
<dbReference type="Pfam" id="PF13191">
    <property type="entry name" value="AAA_16"/>
    <property type="match status" value="1"/>
</dbReference>
<comment type="caution">
    <text evidence="4">The sequence shown here is derived from an EMBL/GenBank/DDBJ whole genome shotgun (WGS) entry which is preliminary data.</text>
</comment>
<keyword evidence="1" id="KW-0547">Nucleotide-binding</keyword>
<accession>A0A4R0PBG3</accession>
<dbReference type="PANTHER" id="PTHR16305:SF28">
    <property type="entry name" value="GUANYLATE CYCLASE DOMAIN-CONTAINING PROTEIN"/>
    <property type="match status" value="1"/>
</dbReference>
<dbReference type="SMART" id="SM01043">
    <property type="entry name" value="BTAD"/>
    <property type="match status" value="1"/>
</dbReference>
<dbReference type="SUPFAM" id="SSF48452">
    <property type="entry name" value="TPR-like"/>
    <property type="match status" value="2"/>
</dbReference>